<keyword evidence="7" id="KW-1185">Reference proteome</keyword>
<feature type="region of interest" description="Disordered" evidence="5">
    <location>
        <begin position="28"/>
        <end position="49"/>
    </location>
</feature>
<keyword evidence="1" id="KW-0479">Metal-binding</keyword>
<dbReference type="InterPro" id="IPR051580">
    <property type="entry name" value="ZnF-Chromatin_assoc"/>
</dbReference>
<dbReference type="AlphaFoldDB" id="A0A9P3PS72"/>
<dbReference type="OrthoDB" id="3269380at2759"/>
<reference evidence="6" key="1">
    <citation type="submission" date="2022-07" db="EMBL/GenBank/DDBJ databases">
        <title>The genome of Lyophyllum shimeji provides insight into the initial evolution of ectomycorrhizal fungal genome.</title>
        <authorList>
            <person name="Kobayashi Y."/>
            <person name="Shibata T."/>
            <person name="Hirakawa H."/>
            <person name="Shigenobu S."/>
            <person name="Nishiyama T."/>
            <person name="Yamada A."/>
            <person name="Hasebe M."/>
            <person name="Kawaguchi M."/>
        </authorList>
    </citation>
    <scope>NUCLEOTIDE SEQUENCE</scope>
    <source>
        <strain evidence="6">AT787</strain>
    </source>
</reference>
<accession>A0A9P3PS72</accession>
<organism evidence="6 7">
    <name type="scientific">Lyophyllum shimeji</name>
    <name type="common">Hon-shimeji</name>
    <name type="synonym">Tricholoma shimeji</name>
    <dbReference type="NCBI Taxonomy" id="47721"/>
    <lineage>
        <taxon>Eukaryota</taxon>
        <taxon>Fungi</taxon>
        <taxon>Dikarya</taxon>
        <taxon>Basidiomycota</taxon>
        <taxon>Agaricomycotina</taxon>
        <taxon>Agaricomycetes</taxon>
        <taxon>Agaricomycetidae</taxon>
        <taxon>Agaricales</taxon>
        <taxon>Tricholomatineae</taxon>
        <taxon>Lyophyllaceae</taxon>
        <taxon>Lyophyllum</taxon>
    </lineage>
</organism>
<dbReference type="EMBL" id="BRPK01000008">
    <property type="protein sequence ID" value="GLB40761.1"/>
    <property type="molecule type" value="Genomic_DNA"/>
</dbReference>
<proteinExistence type="predicted"/>
<feature type="compositionally biased region" description="Basic and acidic residues" evidence="5">
    <location>
        <begin position="267"/>
        <end position="279"/>
    </location>
</feature>
<evidence type="ECO:0000313" key="6">
    <source>
        <dbReference type="EMBL" id="GLB40761.1"/>
    </source>
</evidence>
<dbReference type="PANTHER" id="PTHR23057">
    <property type="entry name" value="JUXTAPOSED WITH ANOTHER ZINC FINGER PROTEIN 1"/>
    <property type="match status" value="1"/>
</dbReference>
<evidence type="ECO:0008006" key="8">
    <source>
        <dbReference type="Google" id="ProtNLM"/>
    </source>
</evidence>
<keyword evidence="2" id="KW-0677">Repeat</keyword>
<evidence type="ECO:0000256" key="2">
    <source>
        <dbReference type="ARBA" id="ARBA00022737"/>
    </source>
</evidence>
<dbReference type="GO" id="GO:0005634">
    <property type="term" value="C:nucleus"/>
    <property type="evidence" value="ECO:0007669"/>
    <property type="project" value="TreeGrafter"/>
</dbReference>
<evidence type="ECO:0000256" key="5">
    <source>
        <dbReference type="SAM" id="MobiDB-lite"/>
    </source>
</evidence>
<evidence type="ECO:0000256" key="3">
    <source>
        <dbReference type="ARBA" id="ARBA00022771"/>
    </source>
</evidence>
<feature type="region of interest" description="Disordered" evidence="5">
    <location>
        <begin position="209"/>
        <end position="320"/>
    </location>
</feature>
<protein>
    <recommendedName>
        <fullName evidence="8">C2H2-type domain-containing protein</fullName>
    </recommendedName>
</protein>
<name>A0A9P3PS72_LYOSH</name>
<evidence type="ECO:0000313" key="7">
    <source>
        <dbReference type="Proteomes" id="UP001063166"/>
    </source>
</evidence>
<sequence>MPTPHKIQYVVMHWDWLALSDLPCCRPEHPPKPHRTSDTRVSSSTPFQEDADMYPMSSIERIERTFCTNFSCCNVLFPDLHALLDHYDATSAHSICPTPHTPRSLEPPSPSSSPPSSPDSQHHPDSSPPPPLPPPAHLVSQWQGNGCADADVSPSALLYVYQPDAYALSEYPTYEHCYRAATATAPAPPHQLSTTALLHARADADADAYEHAPLSSVPSSPSPSPSLPHRRHTATSGWRARTETETGLGLDLDDAAPTLLTSTRKPGHTDGRHREKAHDVAGASASGCGKANGQGKRRGKGELDGVPPAAARRRSRKAYHCPTPGCTKSYLNPNGLKYHQEKGTCKIEPAAASPAVSWSPAYTRASTSTSTSQDRDDAAPSGVASEVLPLPSAVPVYRQSPNSYPHEHIHHPRPRQVHRDRDSVDALEQLSMERGSVLGTRSG</sequence>
<feature type="region of interest" description="Disordered" evidence="5">
    <location>
        <begin position="352"/>
        <end position="443"/>
    </location>
</feature>
<feature type="compositionally biased region" description="Pro residues" evidence="5">
    <location>
        <begin position="126"/>
        <end position="136"/>
    </location>
</feature>
<gene>
    <name evidence="6" type="ORF">LshimejAT787_0806320</name>
</gene>
<dbReference type="Proteomes" id="UP001063166">
    <property type="component" value="Unassembled WGS sequence"/>
</dbReference>
<dbReference type="PANTHER" id="PTHR23057:SF0">
    <property type="entry name" value="JUXTAPOSED WITH ANOTHER ZINC FINGER PROTEIN 1"/>
    <property type="match status" value="1"/>
</dbReference>
<feature type="compositionally biased region" description="Pro residues" evidence="5">
    <location>
        <begin position="105"/>
        <end position="117"/>
    </location>
</feature>
<keyword evidence="4" id="KW-0862">Zinc</keyword>
<feature type="compositionally biased region" description="Low complexity" evidence="5">
    <location>
        <begin position="352"/>
        <end position="372"/>
    </location>
</feature>
<feature type="compositionally biased region" description="Low complexity" evidence="5">
    <location>
        <begin position="245"/>
        <end position="261"/>
    </location>
</feature>
<dbReference type="GO" id="GO:0008270">
    <property type="term" value="F:zinc ion binding"/>
    <property type="evidence" value="ECO:0007669"/>
    <property type="project" value="UniProtKB-KW"/>
</dbReference>
<comment type="caution">
    <text evidence="6">The sequence shown here is derived from an EMBL/GenBank/DDBJ whole genome shotgun (WGS) entry which is preliminary data.</text>
</comment>
<feature type="compositionally biased region" description="Basic and acidic residues" evidence="5">
    <location>
        <begin position="28"/>
        <end position="38"/>
    </location>
</feature>
<keyword evidence="3" id="KW-0863">Zinc-finger</keyword>
<feature type="region of interest" description="Disordered" evidence="5">
    <location>
        <begin position="98"/>
        <end position="142"/>
    </location>
</feature>
<evidence type="ECO:0000256" key="4">
    <source>
        <dbReference type="ARBA" id="ARBA00022833"/>
    </source>
</evidence>
<evidence type="ECO:0000256" key="1">
    <source>
        <dbReference type="ARBA" id="ARBA00022723"/>
    </source>
</evidence>